<dbReference type="KEGG" id="blac:94344038"/>
<dbReference type="InterPro" id="IPR028389">
    <property type="entry name" value="POT1"/>
</dbReference>
<dbReference type="EMBL" id="SHOA02000002">
    <property type="protein sequence ID" value="TDH65013.1"/>
    <property type="molecule type" value="Genomic_DNA"/>
</dbReference>
<dbReference type="PANTHER" id="PTHR14513">
    <property type="entry name" value="PROTECTION OF TELOMERES 1"/>
    <property type="match status" value="1"/>
</dbReference>
<organism evidence="1 2">
    <name type="scientific">Bremia lactucae</name>
    <name type="common">Lettuce downy mildew</name>
    <dbReference type="NCBI Taxonomy" id="4779"/>
    <lineage>
        <taxon>Eukaryota</taxon>
        <taxon>Sar</taxon>
        <taxon>Stramenopiles</taxon>
        <taxon>Oomycota</taxon>
        <taxon>Peronosporomycetes</taxon>
        <taxon>Peronosporales</taxon>
        <taxon>Peronosporaceae</taxon>
        <taxon>Bremia</taxon>
    </lineage>
</organism>
<comment type="caution">
    <text evidence="1">The sequence shown here is derived from an EMBL/GenBank/DDBJ whole genome shotgun (WGS) entry which is preliminary data.</text>
</comment>
<dbReference type="RefSeq" id="XP_067814512.1">
    <property type="nucleotide sequence ID" value="XM_067958367.1"/>
</dbReference>
<dbReference type="GO" id="GO:0016233">
    <property type="term" value="P:telomere capping"/>
    <property type="evidence" value="ECO:0007669"/>
    <property type="project" value="TreeGrafter"/>
</dbReference>
<evidence type="ECO:0000313" key="1">
    <source>
        <dbReference type="EMBL" id="TDH65013.1"/>
    </source>
</evidence>
<evidence type="ECO:0000313" key="2">
    <source>
        <dbReference type="Proteomes" id="UP000294530"/>
    </source>
</evidence>
<keyword evidence="2" id="KW-1185">Reference proteome</keyword>
<proteinExistence type="predicted"/>
<dbReference type="GeneID" id="94344038"/>
<dbReference type="AlphaFoldDB" id="A0A976FDY9"/>
<dbReference type="PANTHER" id="PTHR14513:SF0">
    <property type="entry name" value="PROTECTION OF TELOMERES PROTEIN 1"/>
    <property type="match status" value="1"/>
</dbReference>
<reference evidence="1 2" key="1">
    <citation type="journal article" date="2021" name="Genome Biol.">
        <title>AFLAP: assembly-free linkage analysis pipeline using k-mers from genome sequencing data.</title>
        <authorList>
            <person name="Fletcher K."/>
            <person name="Zhang L."/>
            <person name="Gil J."/>
            <person name="Han R."/>
            <person name="Cavanaugh K."/>
            <person name="Michelmore R."/>
        </authorList>
    </citation>
    <scope>NUCLEOTIDE SEQUENCE [LARGE SCALE GENOMIC DNA]</scope>
    <source>
        <strain evidence="1 2">SF5</strain>
    </source>
</reference>
<gene>
    <name evidence="1" type="ORF">CCR75_000259</name>
</gene>
<dbReference type="GO" id="GO:0010521">
    <property type="term" value="F:telomerase inhibitor activity"/>
    <property type="evidence" value="ECO:0007669"/>
    <property type="project" value="TreeGrafter"/>
</dbReference>
<name>A0A976FDY9_BRELC</name>
<dbReference type="GO" id="GO:0032210">
    <property type="term" value="P:regulation of telomere maintenance via telomerase"/>
    <property type="evidence" value="ECO:0007669"/>
    <property type="project" value="TreeGrafter"/>
</dbReference>
<accession>A0A976FDY9</accession>
<dbReference type="GO" id="GO:0000783">
    <property type="term" value="C:nuclear telomere cap complex"/>
    <property type="evidence" value="ECO:0007669"/>
    <property type="project" value="TreeGrafter"/>
</dbReference>
<protein>
    <recommendedName>
        <fullName evidence="3">Telomeric single stranded DNA binding POT1/Cdc13 domain-containing protein</fullName>
    </recommendedName>
</protein>
<evidence type="ECO:0008006" key="3">
    <source>
        <dbReference type="Google" id="ProtNLM"/>
    </source>
</evidence>
<sequence length="358" mass="40415">MPCKLKSSVVARKWARTSLAFDDTLPLGCPQAPKLLFDLKAAEDFIDLVVRVLHVVDSDEAVRLIIWDGSGNAAESDHALVSALQNKGVDIPPHGLLKEVIMSSCWSVVQEMGFVDEMLASWCRFRNLAVGRNELLPDTALASGIREILRFREVTSFVLMPEFSLDIQRRCSLNKCSNPNPTINFQRRRSNENVAEPNQVVEIRTIIPDHIFKSVPVTPLREILNSLQIPRKYHCRAFFRSVWPDIEKICKPKSDKSDEYIYSFALSVQEGNESMNIIVYGNDAAHFLHGIPPCDLSKSTSSKTLLQKRFAALFQASKASHLCIKSYYVSLPPGHSSGSINAVRYRLFHTLLQYEEHE</sequence>
<dbReference type="GO" id="GO:0098505">
    <property type="term" value="F:G-rich strand telomeric DNA binding"/>
    <property type="evidence" value="ECO:0007669"/>
    <property type="project" value="TreeGrafter"/>
</dbReference>
<dbReference type="OrthoDB" id="2186770at2759"/>
<dbReference type="Proteomes" id="UP000294530">
    <property type="component" value="Unassembled WGS sequence"/>
</dbReference>